<dbReference type="Proteomes" id="UP000765509">
    <property type="component" value="Unassembled WGS sequence"/>
</dbReference>
<protein>
    <submittedName>
        <fullName evidence="2">Uncharacterized protein</fullName>
    </submittedName>
</protein>
<evidence type="ECO:0000313" key="2">
    <source>
        <dbReference type="EMBL" id="MBW0528398.1"/>
    </source>
</evidence>
<sequence length="156" mass="17976">MPNAQYLYQSIKKHFNKASWFSIIHHANLFLNPVDQKSNLVQNSINIGEGVEVIKSQIGPLYGREMITLSLFFSVPQLQNQITSILDTRMAVTKYLDINVEDILDIFQQMTINSRNFQEEDYMHLSNIEAGNNYTNQRKESQKSHQGPSAPMNNQQ</sequence>
<feature type="compositionally biased region" description="Polar residues" evidence="1">
    <location>
        <begin position="144"/>
        <end position="156"/>
    </location>
</feature>
<feature type="region of interest" description="Disordered" evidence="1">
    <location>
        <begin position="136"/>
        <end position="156"/>
    </location>
</feature>
<evidence type="ECO:0000313" key="3">
    <source>
        <dbReference type="Proteomes" id="UP000765509"/>
    </source>
</evidence>
<reference evidence="2" key="1">
    <citation type="submission" date="2021-03" db="EMBL/GenBank/DDBJ databases">
        <title>Draft genome sequence of rust myrtle Austropuccinia psidii MF-1, a brazilian biotype.</title>
        <authorList>
            <person name="Quecine M.C."/>
            <person name="Pachon D.M.R."/>
            <person name="Bonatelli M.L."/>
            <person name="Correr F.H."/>
            <person name="Franceschini L.M."/>
            <person name="Leite T.F."/>
            <person name="Margarido G.R.A."/>
            <person name="Almeida C.A."/>
            <person name="Ferrarezi J.A."/>
            <person name="Labate C.A."/>
        </authorList>
    </citation>
    <scope>NUCLEOTIDE SEQUENCE</scope>
    <source>
        <strain evidence="2">MF-1</strain>
    </source>
</reference>
<organism evidence="2 3">
    <name type="scientific">Austropuccinia psidii MF-1</name>
    <dbReference type="NCBI Taxonomy" id="1389203"/>
    <lineage>
        <taxon>Eukaryota</taxon>
        <taxon>Fungi</taxon>
        <taxon>Dikarya</taxon>
        <taxon>Basidiomycota</taxon>
        <taxon>Pucciniomycotina</taxon>
        <taxon>Pucciniomycetes</taxon>
        <taxon>Pucciniales</taxon>
        <taxon>Sphaerophragmiaceae</taxon>
        <taxon>Austropuccinia</taxon>
    </lineage>
</organism>
<evidence type="ECO:0000256" key="1">
    <source>
        <dbReference type="SAM" id="MobiDB-lite"/>
    </source>
</evidence>
<accession>A0A9Q3I553</accession>
<comment type="caution">
    <text evidence="2">The sequence shown here is derived from an EMBL/GenBank/DDBJ whole genome shotgun (WGS) entry which is preliminary data.</text>
</comment>
<proteinExistence type="predicted"/>
<gene>
    <name evidence="2" type="ORF">O181_068113</name>
</gene>
<dbReference type="AlphaFoldDB" id="A0A9Q3I553"/>
<name>A0A9Q3I553_9BASI</name>
<keyword evidence="3" id="KW-1185">Reference proteome</keyword>
<dbReference type="EMBL" id="AVOT02034327">
    <property type="protein sequence ID" value="MBW0528398.1"/>
    <property type="molecule type" value="Genomic_DNA"/>
</dbReference>